<dbReference type="InterPro" id="IPR004360">
    <property type="entry name" value="Glyas_Fos-R_dOase_dom"/>
</dbReference>
<dbReference type="PANTHER" id="PTHR36113:SF3">
    <property type="entry name" value="SLL5075 PROTEIN"/>
    <property type="match status" value="1"/>
</dbReference>
<sequence length="122" mass="13576">MKLNHLDLQVPDVQATARFFTRYCDFTSHAKNHDSPAIAMLSGPDGFVLILQRRKRDTDTFPEDFHVGFLQDSEAPVLAFQERVKADGLEVSDVIRNNRGTLVYCRAPGGILVEVSCRPGAS</sequence>
<dbReference type="InterPro" id="IPR051332">
    <property type="entry name" value="Fosfomycin_Res_Enzymes"/>
</dbReference>
<dbReference type="CDD" id="cd06587">
    <property type="entry name" value="VOC"/>
    <property type="match status" value="1"/>
</dbReference>
<evidence type="ECO:0000313" key="2">
    <source>
        <dbReference type="EMBL" id="RKG74235.1"/>
    </source>
</evidence>
<name>A0A3A8HTQ2_9BACT</name>
<dbReference type="InterPro" id="IPR037523">
    <property type="entry name" value="VOC_core"/>
</dbReference>
<dbReference type="Proteomes" id="UP000268094">
    <property type="component" value="Unassembled WGS sequence"/>
</dbReference>
<dbReference type="SUPFAM" id="SSF54593">
    <property type="entry name" value="Glyoxalase/Bleomycin resistance protein/Dihydroxybiphenyl dioxygenase"/>
    <property type="match status" value="1"/>
</dbReference>
<accession>A0A3A8HTQ2</accession>
<dbReference type="EMBL" id="RAVZ01000377">
    <property type="protein sequence ID" value="RKG74235.1"/>
    <property type="molecule type" value="Genomic_DNA"/>
</dbReference>
<comment type="caution">
    <text evidence="2">The sequence shown here is derived from an EMBL/GenBank/DDBJ whole genome shotgun (WGS) entry which is preliminary data.</text>
</comment>
<gene>
    <name evidence="2" type="ORF">D7V88_35185</name>
</gene>
<dbReference type="RefSeq" id="WP_120544972.1">
    <property type="nucleotide sequence ID" value="NZ_RAVZ01000377.1"/>
</dbReference>
<dbReference type="Gene3D" id="3.10.180.10">
    <property type="entry name" value="2,3-Dihydroxybiphenyl 1,2-Dioxygenase, domain 1"/>
    <property type="match status" value="1"/>
</dbReference>
<dbReference type="InterPro" id="IPR029068">
    <property type="entry name" value="Glyas_Bleomycin-R_OHBP_Dase"/>
</dbReference>
<protein>
    <submittedName>
        <fullName evidence="2">VOC family protein</fullName>
    </submittedName>
</protein>
<evidence type="ECO:0000259" key="1">
    <source>
        <dbReference type="PROSITE" id="PS51819"/>
    </source>
</evidence>
<dbReference type="OrthoDB" id="9093825at2"/>
<dbReference type="Pfam" id="PF00903">
    <property type="entry name" value="Glyoxalase"/>
    <property type="match status" value="1"/>
</dbReference>
<evidence type="ECO:0000313" key="3">
    <source>
        <dbReference type="Proteomes" id="UP000268094"/>
    </source>
</evidence>
<organism evidence="2 3">
    <name type="scientific">Corallococcus terminator</name>
    <dbReference type="NCBI Taxonomy" id="2316733"/>
    <lineage>
        <taxon>Bacteria</taxon>
        <taxon>Pseudomonadati</taxon>
        <taxon>Myxococcota</taxon>
        <taxon>Myxococcia</taxon>
        <taxon>Myxococcales</taxon>
        <taxon>Cystobacterineae</taxon>
        <taxon>Myxococcaceae</taxon>
        <taxon>Corallococcus</taxon>
    </lineage>
</organism>
<dbReference type="AlphaFoldDB" id="A0A3A8HTQ2"/>
<reference evidence="3" key="1">
    <citation type="submission" date="2018-09" db="EMBL/GenBank/DDBJ databases">
        <authorList>
            <person name="Livingstone P.G."/>
            <person name="Whitworth D.E."/>
        </authorList>
    </citation>
    <scope>NUCLEOTIDE SEQUENCE [LARGE SCALE GENOMIC DNA]</scope>
    <source>
        <strain evidence="3">CA054A</strain>
    </source>
</reference>
<dbReference type="PANTHER" id="PTHR36113">
    <property type="entry name" value="LYASE, PUTATIVE-RELATED-RELATED"/>
    <property type="match status" value="1"/>
</dbReference>
<keyword evidence="3" id="KW-1185">Reference proteome</keyword>
<feature type="domain" description="VOC" evidence="1">
    <location>
        <begin position="2"/>
        <end position="118"/>
    </location>
</feature>
<proteinExistence type="predicted"/>
<dbReference type="PROSITE" id="PS51819">
    <property type="entry name" value="VOC"/>
    <property type="match status" value="1"/>
</dbReference>